<feature type="transmembrane region" description="Helical" evidence="1">
    <location>
        <begin position="774"/>
        <end position="799"/>
    </location>
</feature>
<keyword evidence="2" id="KW-0732">Signal</keyword>
<evidence type="ECO:0000256" key="1">
    <source>
        <dbReference type="SAM" id="Phobius"/>
    </source>
</evidence>
<accession>A0AAE0F8R3</accession>
<keyword evidence="1" id="KW-1133">Transmembrane helix</keyword>
<sequence length="801" mass="87973">MLSRCCRLSLTWVATLVMTLPSFRAQFTTQEATTATSFKTLVCGVPSVQGVQISSDMSSITMEIDVPLPSQSASDEMAFAILFGNLSVANSKLNGVTDLSMLDLVFDPSCSFGDEITDKCQDSYRTSALNDLHTYTDERTASPTVYGMIANSRCLSFYGHRTGDVDWTSEVHDRPDASSVDASGCNLGTAKWYLTFNLAQWTSAANIDALSVAKTLMNGGTKYTFPLRVYVTAVSKKTTLAETYYSPYQFEIFQKSSVFAALPVRETQMSGYRAHYLQNFVQVAGDTELANTDPLNPDTPHGFNLVKLDFDMVFFKEADHTALPNVSVVLENLLVKVQNNGEASPFSVGWKTGPSSAGIACQDIGDDYSSIATSDVTIVDSSDALFDHTIKSKDGTFYKQTLSVVCYLYVYRDGSTLFADSNDRVPLRFEYTHTYTDANTLTLMTDPVRDPIAIFLQQLNFQKITTFEYKTPLKGVIYKIPQEKIASIDQRTWTTSDVRSAMINAFASSDAPRTVESVAPDTPVAGAVTLKNSGDVGRYDIRLITAFLMAANKSATAKFVKFSPASDVEAPIEITNPCDVSTKHDAGKIVGFSTLFSNASSDAYTDRFSQSLRDILENQDGSARHVDNELFQINDKLSTNPFTQNYLLKEGEGAQDVLILPFLPKLRIADSNYNVDDYDITLCMVLEVDAYQKGVFSSEVSRKLLTVKTRGDDLLDTAETLGMNIAFTNDFGKASVNATTDDGNTTTYTASTDGEAVKVTVTKKDDYMYTNTNYHLTIAAFSILGAIIVIVGVTVYYSYKK</sequence>
<dbReference type="EMBL" id="LGRX02022860">
    <property type="protein sequence ID" value="KAK3255172.1"/>
    <property type="molecule type" value="Genomic_DNA"/>
</dbReference>
<comment type="caution">
    <text evidence="3">The sequence shown here is derived from an EMBL/GenBank/DDBJ whole genome shotgun (WGS) entry which is preliminary data.</text>
</comment>
<keyword evidence="4" id="KW-1185">Reference proteome</keyword>
<name>A0AAE0F8R3_9CHLO</name>
<evidence type="ECO:0000256" key="2">
    <source>
        <dbReference type="SAM" id="SignalP"/>
    </source>
</evidence>
<reference evidence="3 4" key="1">
    <citation type="journal article" date="2015" name="Genome Biol. Evol.">
        <title>Comparative Genomics of a Bacterivorous Green Alga Reveals Evolutionary Causalities and Consequences of Phago-Mixotrophic Mode of Nutrition.</title>
        <authorList>
            <person name="Burns J.A."/>
            <person name="Paasch A."/>
            <person name="Narechania A."/>
            <person name="Kim E."/>
        </authorList>
    </citation>
    <scope>NUCLEOTIDE SEQUENCE [LARGE SCALE GENOMIC DNA]</scope>
    <source>
        <strain evidence="3 4">PLY_AMNH</strain>
    </source>
</reference>
<gene>
    <name evidence="3" type="ORF">CYMTET_35645</name>
</gene>
<evidence type="ECO:0000313" key="4">
    <source>
        <dbReference type="Proteomes" id="UP001190700"/>
    </source>
</evidence>
<keyword evidence="1" id="KW-0812">Transmembrane</keyword>
<keyword evidence="1" id="KW-0472">Membrane</keyword>
<dbReference type="Proteomes" id="UP001190700">
    <property type="component" value="Unassembled WGS sequence"/>
</dbReference>
<protein>
    <submittedName>
        <fullName evidence="3">Uncharacterized protein</fullName>
    </submittedName>
</protein>
<feature type="chain" id="PRO_5042258396" evidence="2">
    <location>
        <begin position="26"/>
        <end position="801"/>
    </location>
</feature>
<proteinExistence type="predicted"/>
<dbReference type="AlphaFoldDB" id="A0AAE0F8R3"/>
<evidence type="ECO:0000313" key="3">
    <source>
        <dbReference type="EMBL" id="KAK3255172.1"/>
    </source>
</evidence>
<feature type="signal peptide" evidence="2">
    <location>
        <begin position="1"/>
        <end position="25"/>
    </location>
</feature>
<organism evidence="3 4">
    <name type="scientific">Cymbomonas tetramitiformis</name>
    <dbReference type="NCBI Taxonomy" id="36881"/>
    <lineage>
        <taxon>Eukaryota</taxon>
        <taxon>Viridiplantae</taxon>
        <taxon>Chlorophyta</taxon>
        <taxon>Pyramimonadophyceae</taxon>
        <taxon>Pyramimonadales</taxon>
        <taxon>Pyramimonadaceae</taxon>
        <taxon>Cymbomonas</taxon>
    </lineage>
</organism>